<evidence type="ECO:0000256" key="2">
    <source>
        <dbReference type="ARBA" id="ARBA00022692"/>
    </source>
</evidence>
<feature type="transmembrane region" description="Helical" evidence="5">
    <location>
        <begin position="109"/>
        <end position="130"/>
    </location>
</feature>
<feature type="transmembrane region" description="Helical" evidence="5">
    <location>
        <begin position="283"/>
        <end position="307"/>
    </location>
</feature>
<feature type="domain" description="G-protein coupled receptors family 1 profile" evidence="6">
    <location>
        <begin position="89"/>
        <end position="316"/>
    </location>
</feature>
<feature type="transmembrane region" description="Helical" evidence="5">
    <location>
        <begin position="250"/>
        <end position="271"/>
    </location>
</feature>
<dbReference type="OrthoDB" id="9990906at2759"/>
<evidence type="ECO:0000313" key="7">
    <source>
        <dbReference type="Proteomes" id="UP000085678"/>
    </source>
</evidence>
<dbReference type="PANTHER" id="PTHR46641:SF25">
    <property type="entry name" value="CNMAMIDE RECEPTOR-RELATED"/>
    <property type="match status" value="1"/>
</dbReference>
<name>A0A1S3J333_LINAN</name>
<feature type="transmembrane region" description="Helical" evidence="5">
    <location>
        <begin position="150"/>
        <end position="177"/>
    </location>
</feature>
<dbReference type="PROSITE" id="PS50262">
    <property type="entry name" value="G_PROTEIN_RECEP_F1_2"/>
    <property type="match status" value="1"/>
</dbReference>
<dbReference type="SUPFAM" id="SSF81321">
    <property type="entry name" value="Family A G protein-coupled receptor-like"/>
    <property type="match status" value="1"/>
</dbReference>
<dbReference type="Proteomes" id="UP000085678">
    <property type="component" value="Unplaced"/>
</dbReference>
<evidence type="ECO:0000256" key="1">
    <source>
        <dbReference type="ARBA" id="ARBA00004370"/>
    </source>
</evidence>
<keyword evidence="3 5" id="KW-1133">Transmembrane helix</keyword>
<gene>
    <name evidence="8" type="primary">LOC106169758</name>
</gene>
<organism evidence="7 8">
    <name type="scientific">Lingula anatina</name>
    <name type="common">Brachiopod</name>
    <name type="synonym">Lingula unguis</name>
    <dbReference type="NCBI Taxonomy" id="7574"/>
    <lineage>
        <taxon>Eukaryota</taxon>
        <taxon>Metazoa</taxon>
        <taxon>Spiralia</taxon>
        <taxon>Lophotrochozoa</taxon>
        <taxon>Brachiopoda</taxon>
        <taxon>Linguliformea</taxon>
        <taxon>Lingulata</taxon>
        <taxon>Lingulida</taxon>
        <taxon>Linguloidea</taxon>
        <taxon>Lingulidae</taxon>
        <taxon>Lingula</taxon>
    </lineage>
</organism>
<evidence type="ECO:0000256" key="4">
    <source>
        <dbReference type="ARBA" id="ARBA00023136"/>
    </source>
</evidence>
<reference evidence="8" key="1">
    <citation type="submission" date="2025-08" db="UniProtKB">
        <authorList>
            <consortium name="RefSeq"/>
        </authorList>
    </citation>
    <scope>IDENTIFICATION</scope>
    <source>
        <tissue evidence="8">Gonads</tissue>
    </source>
</reference>
<dbReference type="InParanoid" id="A0A1S3J333"/>
<dbReference type="GO" id="GO:0004930">
    <property type="term" value="F:G protein-coupled receptor activity"/>
    <property type="evidence" value="ECO:0007669"/>
    <property type="project" value="InterPro"/>
</dbReference>
<evidence type="ECO:0000256" key="3">
    <source>
        <dbReference type="ARBA" id="ARBA00022989"/>
    </source>
</evidence>
<accession>A0A1S3J333</accession>
<feature type="transmembrane region" description="Helical" evidence="5">
    <location>
        <begin position="77"/>
        <end position="97"/>
    </location>
</feature>
<keyword evidence="7" id="KW-1185">Reference proteome</keyword>
<dbReference type="RefSeq" id="XP_013404820.1">
    <property type="nucleotide sequence ID" value="XM_013549366.1"/>
</dbReference>
<feature type="transmembrane region" description="Helical" evidence="5">
    <location>
        <begin position="198"/>
        <end position="218"/>
    </location>
</feature>
<dbReference type="GO" id="GO:0016020">
    <property type="term" value="C:membrane"/>
    <property type="evidence" value="ECO:0007669"/>
    <property type="project" value="UniProtKB-SubCell"/>
</dbReference>
<dbReference type="KEGG" id="lak:106169758"/>
<protein>
    <submittedName>
        <fullName evidence="8">Uncharacterized protein LOC106169758</fullName>
    </submittedName>
</protein>
<keyword evidence="2 5" id="KW-0812">Transmembrane</keyword>
<dbReference type="PANTHER" id="PTHR46641">
    <property type="entry name" value="FMRFAMIDE RECEPTOR-RELATED"/>
    <property type="match status" value="1"/>
</dbReference>
<dbReference type="InterPro" id="IPR000276">
    <property type="entry name" value="GPCR_Rhodpsn"/>
</dbReference>
<evidence type="ECO:0000313" key="8">
    <source>
        <dbReference type="RefSeq" id="XP_013404820.1"/>
    </source>
</evidence>
<dbReference type="GeneID" id="106169758"/>
<dbReference type="AlphaFoldDB" id="A0A1S3J333"/>
<dbReference type="InterPro" id="IPR052954">
    <property type="entry name" value="GPCR-Ligand_Int"/>
</dbReference>
<evidence type="ECO:0000259" key="6">
    <source>
        <dbReference type="PROSITE" id="PS50262"/>
    </source>
</evidence>
<dbReference type="Pfam" id="PF00001">
    <property type="entry name" value="7tm_1"/>
    <property type="match status" value="1"/>
</dbReference>
<dbReference type="InterPro" id="IPR017452">
    <property type="entry name" value="GPCR_Rhodpsn_7TM"/>
</dbReference>
<sequence length="316" mass="35752">MAIKNVSFLYYLSENNESSIQHFWHLQQEQSLLYNITQLSHLVGRYPWTSCALLSGTSTDAILGGELPAFKNYMDLLGTPILVIVGIILNLLAFIVLHHKDFRDSSTMFFMAMLAFSNVMTLSLMNGIGWLVEMTGSPSITAYHDSICKIWQLILRVIPFSSIWFIVAMIIDQYITLKYGRPKAPQQRGSASLCMPRLVTVSIYVGMTVINIHAMWLFEVLTPRNMCQIPSEHDAIYVTAWNWVSATTSVYLPILLLIIFTFILIVRLCHFKETGFSVEDWKVCRATVIVSGVFLLLCLPPTVINILQHTLRGPPA</sequence>
<comment type="subcellular location">
    <subcellularLocation>
        <location evidence="1">Membrane</location>
    </subcellularLocation>
</comment>
<dbReference type="Gene3D" id="1.20.1070.10">
    <property type="entry name" value="Rhodopsin 7-helix transmembrane proteins"/>
    <property type="match status" value="1"/>
</dbReference>
<proteinExistence type="predicted"/>
<evidence type="ECO:0000256" key="5">
    <source>
        <dbReference type="SAM" id="Phobius"/>
    </source>
</evidence>
<keyword evidence="4 5" id="KW-0472">Membrane</keyword>